<protein>
    <submittedName>
        <fullName evidence="2">Uncharacterized protein</fullName>
    </submittedName>
</protein>
<keyword evidence="1" id="KW-0812">Transmembrane</keyword>
<dbReference type="RefSeq" id="WP_377045444.1">
    <property type="nucleotide sequence ID" value="NZ_JBHLUN010000010.1"/>
</dbReference>
<accession>A0ABV6JVH6</accession>
<proteinExistence type="predicted"/>
<comment type="caution">
    <text evidence="2">The sequence shown here is derived from an EMBL/GenBank/DDBJ whole genome shotgun (WGS) entry which is preliminary data.</text>
</comment>
<reference evidence="2 3" key="1">
    <citation type="submission" date="2024-09" db="EMBL/GenBank/DDBJ databases">
        <authorList>
            <person name="Sun Q."/>
            <person name="Mori K."/>
        </authorList>
    </citation>
    <scope>NUCLEOTIDE SEQUENCE [LARGE SCALE GENOMIC DNA]</scope>
    <source>
        <strain evidence="2 3">TBRC 5777</strain>
    </source>
</reference>
<name>A0ABV6JVH6_9PROT</name>
<feature type="transmembrane region" description="Helical" evidence="1">
    <location>
        <begin position="49"/>
        <end position="70"/>
    </location>
</feature>
<keyword evidence="3" id="KW-1185">Reference proteome</keyword>
<evidence type="ECO:0000313" key="3">
    <source>
        <dbReference type="Proteomes" id="UP001589865"/>
    </source>
</evidence>
<sequence length="76" mass="8405">MIKASLLLMLLLTVAVSFGLRWRQERFTANPPPRRRSILARGKAGLDRWVTAAAVGAVLTLLILGGLHWGRVLFNP</sequence>
<gene>
    <name evidence="2" type="ORF">ACFFGY_15705</name>
</gene>
<keyword evidence="1" id="KW-0472">Membrane</keyword>
<dbReference type="EMBL" id="JBHLUN010000010">
    <property type="protein sequence ID" value="MFC0409698.1"/>
    <property type="molecule type" value="Genomic_DNA"/>
</dbReference>
<keyword evidence="1" id="KW-1133">Transmembrane helix</keyword>
<dbReference type="Proteomes" id="UP001589865">
    <property type="component" value="Unassembled WGS sequence"/>
</dbReference>
<evidence type="ECO:0000256" key="1">
    <source>
        <dbReference type="SAM" id="Phobius"/>
    </source>
</evidence>
<evidence type="ECO:0000313" key="2">
    <source>
        <dbReference type="EMBL" id="MFC0409698.1"/>
    </source>
</evidence>
<organism evidence="2 3">
    <name type="scientific">Roseomonas elaeocarpi</name>
    <dbReference type="NCBI Taxonomy" id="907779"/>
    <lineage>
        <taxon>Bacteria</taxon>
        <taxon>Pseudomonadati</taxon>
        <taxon>Pseudomonadota</taxon>
        <taxon>Alphaproteobacteria</taxon>
        <taxon>Acetobacterales</taxon>
        <taxon>Roseomonadaceae</taxon>
        <taxon>Roseomonas</taxon>
    </lineage>
</organism>